<dbReference type="GO" id="GO:0008757">
    <property type="term" value="F:S-adenosylmethionine-dependent methyltransferase activity"/>
    <property type="evidence" value="ECO:0007669"/>
    <property type="project" value="InterPro"/>
</dbReference>
<dbReference type="CDD" id="cd02440">
    <property type="entry name" value="AdoMet_MTases"/>
    <property type="match status" value="1"/>
</dbReference>
<evidence type="ECO:0000313" key="5">
    <source>
        <dbReference type="Proteomes" id="UP000468901"/>
    </source>
</evidence>
<dbReference type="PANTHER" id="PTHR13090">
    <property type="entry name" value="ARGININE-HYDROXYLASE NDUFAF5, MITOCHONDRIAL"/>
    <property type="match status" value="1"/>
</dbReference>
<dbReference type="InterPro" id="IPR013216">
    <property type="entry name" value="Methyltransf_11"/>
</dbReference>
<dbReference type="InterPro" id="IPR029063">
    <property type="entry name" value="SAM-dependent_MTases_sf"/>
</dbReference>
<comment type="caution">
    <text evidence="4">The sequence shown here is derived from an EMBL/GenBank/DDBJ whole genome shotgun (WGS) entry which is preliminary data.</text>
</comment>
<proteinExistence type="predicted"/>
<dbReference type="Gene3D" id="3.40.50.150">
    <property type="entry name" value="Vaccinia Virus protein VP39"/>
    <property type="match status" value="1"/>
</dbReference>
<keyword evidence="5" id="KW-1185">Reference proteome</keyword>
<reference evidence="4 5" key="1">
    <citation type="submission" date="2019-09" db="EMBL/GenBank/DDBJ databases">
        <title>Parvibaculum sedimenti sp. nov., isolated from sediment.</title>
        <authorList>
            <person name="Wang Y."/>
        </authorList>
    </citation>
    <scope>NUCLEOTIDE SEQUENCE [LARGE SCALE GENOMIC DNA]</scope>
    <source>
        <strain evidence="4 5">HXT-9</strain>
    </source>
</reference>
<dbReference type="Pfam" id="PF08241">
    <property type="entry name" value="Methyltransf_11"/>
    <property type="match status" value="1"/>
</dbReference>
<sequence>MQKASTMLIFDRKLHAQRRARAAAGFEAHDFLLRRVVEEFADRLMAVNRNFPLALDLGSHVGALTHAELPTGKIGTVVATDLSPAMVARGKGLRLAADEEHLPFHDGSFDLIASALSLHWTNDLPGALIQIRRALVPDGLFLGAIFGGDTLTELRQSLTEAEIELEGGLSPRVSPFVELRDMGSLLQRAGFALPVVDADRIRVRYANALKLMAELRGMGETNALIERRRTPLRRGTLIRAAEIYQQKFGLPDGRVQATFEIIFMTGWSPHESQQKPLKPGSAKMRLAEALRSNAKPQRD</sequence>
<dbReference type="GO" id="GO:0032259">
    <property type="term" value="P:methylation"/>
    <property type="evidence" value="ECO:0007669"/>
    <property type="project" value="UniProtKB-KW"/>
</dbReference>
<dbReference type="PANTHER" id="PTHR13090:SF1">
    <property type="entry name" value="ARGININE-HYDROXYLASE NDUFAF5, MITOCHONDRIAL"/>
    <property type="match status" value="1"/>
</dbReference>
<feature type="domain" description="Methyltransferase type 11" evidence="3">
    <location>
        <begin position="55"/>
        <end position="142"/>
    </location>
</feature>
<dbReference type="SUPFAM" id="SSF53335">
    <property type="entry name" value="S-adenosyl-L-methionine-dependent methyltransferases"/>
    <property type="match status" value="1"/>
</dbReference>
<name>A0A6N6VDG2_9HYPH</name>
<dbReference type="EMBL" id="WESC01000017">
    <property type="protein sequence ID" value="KAB7738755.1"/>
    <property type="molecule type" value="Genomic_DNA"/>
</dbReference>
<gene>
    <name evidence="4" type="ORF">F2P47_15655</name>
</gene>
<dbReference type="InterPro" id="IPR050602">
    <property type="entry name" value="Malonyl-ACP_OMT"/>
</dbReference>
<evidence type="ECO:0000313" key="4">
    <source>
        <dbReference type="EMBL" id="KAB7738755.1"/>
    </source>
</evidence>
<protein>
    <submittedName>
        <fullName evidence="4">Methyltransferase domain-containing protein</fullName>
    </submittedName>
</protein>
<keyword evidence="2 4" id="KW-0808">Transferase</keyword>
<evidence type="ECO:0000259" key="3">
    <source>
        <dbReference type="Pfam" id="PF08241"/>
    </source>
</evidence>
<accession>A0A6N6VDG2</accession>
<evidence type="ECO:0000256" key="2">
    <source>
        <dbReference type="ARBA" id="ARBA00022679"/>
    </source>
</evidence>
<dbReference type="AlphaFoldDB" id="A0A6N6VDG2"/>
<organism evidence="4 5">
    <name type="scientific">Parvibaculum sedimenti</name>
    <dbReference type="NCBI Taxonomy" id="2608632"/>
    <lineage>
        <taxon>Bacteria</taxon>
        <taxon>Pseudomonadati</taxon>
        <taxon>Pseudomonadota</taxon>
        <taxon>Alphaproteobacteria</taxon>
        <taxon>Hyphomicrobiales</taxon>
        <taxon>Parvibaculaceae</taxon>
        <taxon>Parvibaculum</taxon>
    </lineage>
</organism>
<evidence type="ECO:0000256" key="1">
    <source>
        <dbReference type="ARBA" id="ARBA00022603"/>
    </source>
</evidence>
<keyword evidence="1 4" id="KW-0489">Methyltransferase</keyword>
<dbReference type="Proteomes" id="UP000468901">
    <property type="component" value="Unassembled WGS sequence"/>
</dbReference>